<comment type="caution">
    <text evidence="3">The sequence shown here is derived from an EMBL/GenBank/DDBJ whole genome shotgun (WGS) entry which is preliminary data.</text>
</comment>
<feature type="transmembrane region" description="Helical" evidence="1">
    <location>
        <begin position="442"/>
        <end position="461"/>
    </location>
</feature>
<evidence type="ECO:0000256" key="1">
    <source>
        <dbReference type="SAM" id="Phobius"/>
    </source>
</evidence>
<feature type="transmembrane region" description="Helical" evidence="1">
    <location>
        <begin position="589"/>
        <end position="609"/>
    </location>
</feature>
<feature type="transmembrane region" description="Helical" evidence="1">
    <location>
        <begin position="415"/>
        <end position="435"/>
    </location>
</feature>
<feature type="transmembrane region" description="Helical" evidence="1">
    <location>
        <begin position="228"/>
        <end position="249"/>
    </location>
</feature>
<feature type="transmembrane region" description="Helical" evidence="1">
    <location>
        <begin position="350"/>
        <end position="371"/>
    </location>
</feature>
<accession>A0A8X6YRZ1</accession>
<gene>
    <name evidence="3" type="primary">Oacyl</name>
    <name evidence="3" type="ORF">TNIN_450461</name>
</gene>
<dbReference type="Proteomes" id="UP000886998">
    <property type="component" value="Unassembled WGS sequence"/>
</dbReference>
<keyword evidence="1" id="KW-1133">Transmembrane helix</keyword>
<feature type="domain" description="Nose resistant-to-fluoxetine protein N-terminal" evidence="2">
    <location>
        <begin position="69"/>
        <end position="219"/>
    </location>
</feature>
<feature type="transmembrane region" description="Helical" evidence="1">
    <location>
        <begin position="559"/>
        <end position="577"/>
    </location>
</feature>
<dbReference type="InterPro" id="IPR006621">
    <property type="entry name" value="Nose-resist-to-fluoxetine_N"/>
</dbReference>
<dbReference type="OrthoDB" id="6424727at2759"/>
<keyword evidence="1" id="KW-0472">Membrane</keyword>
<dbReference type="Pfam" id="PF20146">
    <property type="entry name" value="NRF"/>
    <property type="match status" value="1"/>
</dbReference>
<protein>
    <submittedName>
        <fullName evidence="3">O-acyltransferase like protein</fullName>
    </submittedName>
</protein>
<dbReference type="SMART" id="SM00703">
    <property type="entry name" value="NRF"/>
    <property type="match status" value="1"/>
</dbReference>
<organism evidence="3 4">
    <name type="scientific">Trichonephila inaurata madagascariensis</name>
    <dbReference type="NCBI Taxonomy" id="2747483"/>
    <lineage>
        <taxon>Eukaryota</taxon>
        <taxon>Metazoa</taxon>
        <taxon>Ecdysozoa</taxon>
        <taxon>Arthropoda</taxon>
        <taxon>Chelicerata</taxon>
        <taxon>Arachnida</taxon>
        <taxon>Araneae</taxon>
        <taxon>Araneomorphae</taxon>
        <taxon>Entelegynae</taxon>
        <taxon>Araneoidea</taxon>
        <taxon>Nephilidae</taxon>
        <taxon>Trichonephila</taxon>
        <taxon>Trichonephila inaurata</taxon>
    </lineage>
</organism>
<evidence type="ECO:0000313" key="3">
    <source>
        <dbReference type="EMBL" id="GFY75437.1"/>
    </source>
</evidence>
<dbReference type="EMBL" id="BMAV01021392">
    <property type="protein sequence ID" value="GFY75437.1"/>
    <property type="molecule type" value="Genomic_DNA"/>
</dbReference>
<dbReference type="AlphaFoldDB" id="A0A8X6YRZ1"/>
<evidence type="ECO:0000313" key="4">
    <source>
        <dbReference type="Proteomes" id="UP000886998"/>
    </source>
</evidence>
<reference evidence="3" key="1">
    <citation type="submission" date="2020-08" db="EMBL/GenBank/DDBJ databases">
        <title>Multicomponent nature underlies the extraordinary mechanical properties of spider dragline silk.</title>
        <authorList>
            <person name="Kono N."/>
            <person name="Nakamura H."/>
            <person name="Mori M."/>
            <person name="Yoshida Y."/>
            <person name="Ohtoshi R."/>
            <person name="Malay A.D."/>
            <person name="Moran D.A.P."/>
            <person name="Tomita M."/>
            <person name="Numata K."/>
            <person name="Arakawa K."/>
        </authorList>
    </citation>
    <scope>NUCLEOTIDE SEQUENCE</scope>
</reference>
<name>A0A8X6YRZ1_9ARAC</name>
<evidence type="ECO:0000259" key="2">
    <source>
        <dbReference type="SMART" id="SM00703"/>
    </source>
</evidence>
<keyword evidence="4" id="KW-1185">Reference proteome</keyword>
<proteinExistence type="predicted"/>
<dbReference type="PANTHER" id="PTHR11161:SF0">
    <property type="entry name" value="O-ACYLTRANSFERASE LIKE PROTEIN"/>
    <property type="match status" value="1"/>
</dbReference>
<sequence>MLLAFEKCCSADSNSVLMEKVYAELMEEKHPFNLGNISNFENEMRIIVKELMNSTLPTIMDTVNAASVSDDCTKSLIKYAFDLINVRNWAMRMLDATSKLPSGILEGTLSELGAYDQCLEIELPYKNGSLQFQGQYCGLEINRILPRLPANFNLGAKSTKKPMSSIGDYVKGMGSIFFYTEFRFGVCVPSKCSLADMQSIAGQVAKKIQMEVSIKECYKNEPVVFETIHIAVLSILSVLLAISICGSCLEYKLNKDSFTQEEPSKTKKIFLCFSLISNYKHLIASSEKSDKLKVLQGIKALTIAWVMFGHNYAWTNFPLARNGLFASYAALKILPVLKRKSFVPLYAIRRYFRILVLLLLTIGLGFFMPVVSSGPFWYDVVDQELENCRQNWWISILFLSNWISMKKICISTASWFISTDIQLHVISIIPIFILYKSKKFGVFFIVCLIFACNMAIAIVTFQRNLLPFIQMSCADKQKIQDTIDYVHLRPYTHAGPFFVGVILGVIVLHIKSIKLTKACSNESGSILLALTALYGAHDWNIGNPHGPLLTSVFASMHRTTFAMSVAWVAFVCITRNGGPVDMLLSSTMLAPAGKLTFMIFMLHSLIFWVRKATVRERLYVSHYNLLYDYIGNIVFTVMISIPCYLLVEAPVANLDSLLFSEKKKEEENPATQEKKEHLPGNIVIHNYPHNTPDATENIIKPCSSGTQNIFIGCLDADANNANYYKTVIHIKSDFKNR</sequence>
<keyword evidence="1" id="KW-0812">Transmembrane</keyword>
<feature type="transmembrane region" description="Helical" evidence="1">
    <location>
        <begin position="629"/>
        <end position="647"/>
    </location>
</feature>
<dbReference type="InterPro" id="IPR052728">
    <property type="entry name" value="O2_lipid_transport_reg"/>
</dbReference>
<feature type="transmembrane region" description="Helical" evidence="1">
    <location>
        <begin position="491"/>
        <end position="510"/>
    </location>
</feature>
<dbReference type="PANTHER" id="PTHR11161">
    <property type="entry name" value="O-ACYLTRANSFERASE"/>
    <property type="match status" value="1"/>
</dbReference>